<keyword evidence="1" id="KW-0472">Membrane</keyword>
<keyword evidence="1" id="KW-1133">Transmembrane helix</keyword>
<dbReference type="AlphaFoldDB" id="A0A428ALR6"/>
<evidence type="ECO:0000256" key="1">
    <source>
        <dbReference type="SAM" id="Phobius"/>
    </source>
</evidence>
<protein>
    <submittedName>
        <fullName evidence="2">Uncharacterized protein</fullName>
    </submittedName>
</protein>
<dbReference type="RefSeq" id="WP_125390304.1">
    <property type="nucleotide sequence ID" value="NZ_RJNA01000007.1"/>
</dbReference>
<name>A0A428ALR6_STRCR</name>
<feature type="transmembrane region" description="Helical" evidence="1">
    <location>
        <begin position="151"/>
        <end position="170"/>
    </location>
</feature>
<gene>
    <name evidence="2" type="ORF">D8872_05780</name>
</gene>
<sequence>MVWMFLGYFLFYLVKFYYKTWNMKQISVFLNSIKKNLKEIYSSDWEFFSNQSSSAKTIKILLFVLGVIIVVILCSLYIIRLLLKYPISFLNKILDTEKENGFEFLKYVIFPSLSAFSFVKYLQSVKTHSNVLELIIKFYCGISKTISDHQLIILFMILFLFVSPYLLKFITKREPKITKDVLNYFSIWLQFITIMFLFILIVGTYFLLLEDLNNSQIDSYTIIPIFIAGCMTCSKIIIKFLTTIKGI</sequence>
<dbReference type="Proteomes" id="UP000282617">
    <property type="component" value="Unassembled WGS sequence"/>
</dbReference>
<feature type="transmembrane region" description="Helical" evidence="1">
    <location>
        <begin position="60"/>
        <end position="83"/>
    </location>
</feature>
<feature type="transmembrane region" description="Helical" evidence="1">
    <location>
        <begin position="220"/>
        <end position="238"/>
    </location>
</feature>
<proteinExistence type="predicted"/>
<reference evidence="2 3" key="1">
    <citation type="submission" date="2018-11" db="EMBL/GenBank/DDBJ databases">
        <title>Species Designations Belie Phenotypic and Genotypic Heterogeneity in Oral Streptococci.</title>
        <authorList>
            <person name="Velsko I."/>
        </authorList>
    </citation>
    <scope>NUCLEOTIDE SEQUENCE [LARGE SCALE GENOMIC DNA]</scope>
    <source>
        <strain evidence="2 3">BCC51</strain>
    </source>
</reference>
<comment type="caution">
    <text evidence="2">The sequence shown here is derived from an EMBL/GenBank/DDBJ whole genome shotgun (WGS) entry which is preliminary data.</text>
</comment>
<evidence type="ECO:0000313" key="2">
    <source>
        <dbReference type="EMBL" id="RSI43564.1"/>
    </source>
</evidence>
<dbReference type="EMBL" id="RJNA01000007">
    <property type="protein sequence ID" value="RSI43564.1"/>
    <property type="molecule type" value="Genomic_DNA"/>
</dbReference>
<accession>A0A428ALR6</accession>
<organism evidence="2 3">
    <name type="scientific">Streptococcus cristatus</name>
    <dbReference type="NCBI Taxonomy" id="45634"/>
    <lineage>
        <taxon>Bacteria</taxon>
        <taxon>Bacillati</taxon>
        <taxon>Bacillota</taxon>
        <taxon>Bacilli</taxon>
        <taxon>Lactobacillales</taxon>
        <taxon>Streptococcaceae</taxon>
        <taxon>Streptococcus</taxon>
    </lineage>
</organism>
<evidence type="ECO:0000313" key="3">
    <source>
        <dbReference type="Proteomes" id="UP000282617"/>
    </source>
</evidence>
<keyword evidence="1" id="KW-0812">Transmembrane</keyword>
<feature type="transmembrane region" description="Helical" evidence="1">
    <location>
        <begin position="182"/>
        <end position="208"/>
    </location>
</feature>